<comment type="caution">
    <text evidence="10">The sequence shown here is derived from an EMBL/GenBank/DDBJ whole genome shotgun (WGS) entry which is preliminary data.</text>
</comment>
<dbReference type="PROSITE" id="PS50850">
    <property type="entry name" value="MFS"/>
    <property type="match status" value="1"/>
</dbReference>
<feature type="transmembrane region" description="Helical" evidence="8">
    <location>
        <begin position="38"/>
        <end position="61"/>
    </location>
</feature>
<evidence type="ECO:0000259" key="9">
    <source>
        <dbReference type="PROSITE" id="PS50850"/>
    </source>
</evidence>
<evidence type="ECO:0000256" key="3">
    <source>
        <dbReference type="ARBA" id="ARBA00022448"/>
    </source>
</evidence>
<evidence type="ECO:0000313" key="11">
    <source>
        <dbReference type="Proteomes" id="UP001589836"/>
    </source>
</evidence>
<keyword evidence="11" id="KW-1185">Reference proteome</keyword>
<evidence type="ECO:0000256" key="5">
    <source>
        <dbReference type="ARBA" id="ARBA00022692"/>
    </source>
</evidence>
<dbReference type="Proteomes" id="UP001589836">
    <property type="component" value="Unassembled WGS sequence"/>
</dbReference>
<evidence type="ECO:0000256" key="1">
    <source>
        <dbReference type="ARBA" id="ARBA00004651"/>
    </source>
</evidence>
<dbReference type="InterPro" id="IPR020846">
    <property type="entry name" value="MFS_dom"/>
</dbReference>
<evidence type="ECO:0000256" key="8">
    <source>
        <dbReference type="SAM" id="Phobius"/>
    </source>
</evidence>
<dbReference type="EMBL" id="JBHLTP010000004">
    <property type="protein sequence ID" value="MFC0523547.1"/>
    <property type="molecule type" value="Genomic_DNA"/>
</dbReference>
<evidence type="ECO:0000256" key="7">
    <source>
        <dbReference type="ARBA" id="ARBA00023136"/>
    </source>
</evidence>
<keyword evidence="4" id="KW-1003">Cell membrane</keyword>
<feature type="transmembrane region" description="Helical" evidence="8">
    <location>
        <begin position="5"/>
        <end position="26"/>
    </location>
</feature>
<feature type="transmembrane region" description="Helical" evidence="8">
    <location>
        <begin position="273"/>
        <end position="291"/>
    </location>
</feature>
<keyword evidence="3" id="KW-0813">Transport</keyword>
<organism evidence="10 11">
    <name type="scientific">Pontibacillus salicampi</name>
    <dbReference type="NCBI Taxonomy" id="1449801"/>
    <lineage>
        <taxon>Bacteria</taxon>
        <taxon>Bacillati</taxon>
        <taxon>Bacillota</taxon>
        <taxon>Bacilli</taxon>
        <taxon>Bacillales</taxon>
        <taxon>Bacillaceae</taxon>
        <taxon>Pontibacillus</taxon>
    </lineage>
</organism>
<feature type="transmembrane region" description="Helical" evidence="8">
    <location>
        <begin position="102"/>
        <end position="120"/>
    </location>
</feature>
<evidence type="ECO:0000313" key="10">
    <source>
        <dbReference type="EMBL" id="MFC0523547.1"/>
    </source>
</evidence>
<feature type="transmembrane region" description="Helical" evidence="8">
    <location>
        <begin position="238"/>
        <end position="261"/>
    </location>
</feature>
<name>A0ABV6LMM1_9BACI</name>
<dbReference type="Pfam" id="PF07690">
    <property type="entry name" value="MFS_1"/>
    <property type="match status" value="1"/>
</dbReference>
<feature type="transmembrane region" description="Helical" evidence="8">
    <location>
        <begin position="73"/>
        <end position="96"/>
    </location>
</feature>
<evidence type="ECO:0000256" key="6">
    <source>
        <dbReference type="ARBA" id="ARBA00022989"/>
    </source>
</evidence>
<dbReference type="Gene3D" id="1.20.1250.20">
    <property type="entry name" value="MFS general substrate transporter like domains"/>
    <property type="match status" value="1"/>
</dbReference>
<dbReference type="SUPFAM" id="SSF103473">
    <property type="entry name" value="MFS general substrate transporter"/>
    <property type="match status" value="1"/>
</dbReference>
<feature type="transmembrane region" description="Helical" evidence="8">
    <location>
        <begin position="129"/>
        <end position="152"/>
    </location>
</feature>
<dbReference type="CDD" id="cd17324">
    <property type="entry name" value="MFS_NepI_like"/>
    <property type="match status" value="1"/>
</dbReference>
<feature type="transmembrane region" description="Helical" evidence="8">
    <location>
        <begin position="208"/>
        <end position="226"/>
    </location>
</feature>
<feature type="transmembrane region" description="Helical" evidence="8">
    <location>
        <begin position="356"/>
        <end position="375"/>
    </location>
</feature>
<accession>A0ABV6LMM1</accession>
<keyword evidence="7 8" id="KW-0472">Membrane</keyword>
<dbReference type="PANTHER" id="PTHR43271">
    <property type="entry name" value="BLL2771 PROTEIN"/>
    <property type="match status" value="1"/>
</dbReference>
<proteinExistence type="inferred from homology"/>
<feature type="transmembrane region" description="Helical" evidence="8">
    <location>
        <begin position="164"/>
        <end position="183"/>
    </location>
</feature>
<dbReference type="InterPro" id="IPR011701">
    <property type="entry name" value="MFS"/>
</dbReference>
<reference evidence="10 11" key="1">
    <citation type="submission" date="2024-09" db="EMBL/GenBank/DDBJ databases">
        <authorList>
            <person name="Sun Q."/>
            <person name="Mori K."/>
        </authorList>
    </citation>
    <scope>NUCLEOTIDE SEQUENCE [LARGE SCALE GENOMIC DNA]</scope>
    <source>
        <strain evidence="10 11">NCAIM B.02529</strain>
    </source>
</reference>
<keyword evidence="6 8" id="KW-1133">Transmembrane helix</keyword>
<sequence>MQRHFWMGISLVLTGIFIASNLYTMLPLQKELSETFHVSIAQASLASTFFILPYAIGLFCFGLLADRFSHKRLLLTGMACLTIVTLLVGMAPYYWLFLLLRGFQGVLAASFAPTAFAYTFQHFQGKQQAFVIAMINTGFLFAGIFGQMIAVYLTGAGDSYQTVYVGFFFFYLLCLCSMAVTLIQSNKPIKKTRISISPILSFFRFPPLLKLYGISFFLLMAVMMFYGSFEVYMTTDHISFPFSLQTFRLIGLIGILPAFFAGPLQQLYGARSVLAAFLLCMTAGILLPLWTFGTITLVIASIFMIASTSITIPMVILLIGTFAKESRASAVSIYSFTLLTGASIGSILAAIMPFHFVLACIGLTFASLSLLSLTIEKPPFLSQQTKQSEQTTFSK</sequence>
<protein>
    <submittedName>
        <fullName evidence="10">MFS transporter</fullName>
    </submittedName>
</protein>
<comment type="subcellular location">
    <subcellularLocation>
        <location evidence="1">Cell membrane</location>
        <topology evidence="1">Multi-pass membrane protein</topology>
    </subcellularLocation>
</comment>
<feature type="transmembrane region" description="Helical" evidence="8">
    <location>
        <begin position="297"/>
        <end position="319"/>
    </location>
</feature>
<dbReference type="PANTHER" id="PTHR43271:SF2">
    <property type="entry name" value="BLL2771 PROTEIN"/>
    <property type="match status" value="1"/>
</dbReference>
<dbReference type="InterPro" id="IPR036259">
    <property type="entry name" value="MFS_trans_sf"/>
</dbReference>
<evidence type="ECO:0000256" key="4">
    <source>
        <dbReference type="ARBA" id="ARBA00022475"/>
    </source>
</evidence>
<evidence type="ECO:0000256" key="2">
    <source>
        <dbReference type="ARBA" id="ARBA00008335"/>
    </source>
</evidence>
<keyword evidence="5 8" id="KW-0812">Transmembrane</keyword>
<feature type="domain" description="Major facilitator superfamily (MFS) profile" evidence="9">
    <location>
        <begin position="7"/>
        <end position="379"/>
    </location>
</feature>
<gene>
    <name evidence="10" type="ORF">ACFFGV_08105</name>
</gene>
<comment type="similarity">
    <text evidence="2">Belongs to the major facilitator superfamily.</text>
</comment>
<feature type="transmembrane region" description="Helical" evidence="8">
    <location>
        <begin position="331"/>
        <end position="350"/>
    </location>
</feature>
<dbReference type="RefSeq" id="WP_377346457.1">
    <property type="nucleotide sequence ID" value="NZ_JBHLTP010000004.1"/>
</dbReference>